<name>A0ABU2TQY9_9ACTN</name>
<reference evidence="2" key="1">
    <citation type="submission" date="2023-07" db="EMBL/GenBank/DDBJ databases">
        <title>30 novel species of actinomycetes from the DSMZ collection.</title>
        <authorList>
            <person name="Nouioui I."/>
        </authorList>
    </citation>
    <scope>NUCLEOTIDE SEQUENCE [LARGE SCALE GENOMIC DNA]</scope>
    <source>
        <strain evidence="2">DSM 41699</strain>
    </source>
</reference>
<sequence>MTNAMWTHGVEWLTAATPDPRAGERAWLPGDGTVLMEAGRHWDLVSVPRQLGLLTLDILWYDPARTPGPTLVDSAAHRVGFLVPPDPAGDWSGEGVRHASRGAWVAVPPPHRTARSLEWIVPPDACTALHPPVTLRLALREAYETLAVLAPVC</sequence>
<protein>
    <recommendedName>
        <fullName evidence="3">DNA primase/polymerase bifunctional N-terminal domain-containing protein</fullName>
    </recommendedName>
</protein>
<evidence type="ECO:0008006" key="3">
    <source>
        <dbReference type="Google" id="ProtNLM"/>
    </source>
</evidence>
<accession>A0ABU2TQY9</accession>
<dbReference type="EMBL" id="JAVREY010000008">
    <property type="protein sequence ID" value="MDT0463364.1"/>
    <property type="molecule type" value="Genomic_DNA"/>
</dbReference>
<evidence type="ECO:0000313" key="1">
    <source>
        <dbReference type="EMBL" id="MDT0463364.1"/>
    </source>
</evidence>
<dbReference type="RefSeq" id="WP_311694185.1">
    <property type="nucleotide sequence ID" value="NZ_JAVREY010000008.1"/>
</dbReference>
<organism evidence="1 2">
    <name type="scientific">Streptomyces gibsoniae</name>
    <dbReference type="NCBI Taxonomy" id="3075529"/>
    <lineage>
        <taxon>Bacteria</taxon>
        <taxon>Bacillati</taxon>
        <taxon>Actinomycetota</taxon>
        <taxon>Actinomycetes</taxon>
        <taxon>Kitasatosporales</taxon>
        <taxon>Streptomycetaceae</taxon>
        <taxon>Streptomyces</taxon>
    </lineage>
</organism>
<comment type="caution">
    <text evidence="1">The sequence shown here is derived from an EMBL/GenBank/DDBJ whole genome shotgun (WGS) entry which is preliminary data.</text>
</comment>
<evidence type="ECO:0000313" key="2">
    <source>
        <dbReference type="Proteomes" id="UP001183809"/>
    </source>
</evidence>
<keyword evidence="2" id="KW-1185">Reference proteome</keyword>
<proteinExistence type="predicted"/>
<gene>
    <name evidence="1" type="ORF">RM764_10095</name>
</gene>
<dbReference type="Proteomes" id="UP001183809">
    <property type="component" value="Unassembled WGS sequence"/>
</dbReference>